<proteinExistence type="predicted"/>
<feature type="domain" description="4Fe-4S ferredoxin-type" evidence="9">
    <location>
        <begin position="229"/>
        <end position="258"/>
    </location>
</feature>
<evidence type="ECO:0000256" key="6">
    <source>
        <dbReference type="ARBA" id="ARBA00023004"/>
    </source>
</evidence>
<name>A0A1S6U6H7_9BACT</name>
<keyword evidence="11" id="KW-1185">Reference proteome</keyword>
<feature type="domain" description="4Fe-4S ferredoxin-type" evidence="9">
    <location>
        <begin position="198"/>
        <end position="228"/>
    </location>
</feature>
<keyword evidence="2" id="KW-0004">4Fe-4S</keyword>
<dbReference type="GO" id="GO:0046872">
    <property type="term" value="F:metal ion binding"/>
    <property type="evidence" value="ECO:0007669"/>
    <property type="project" value="UniProtKB-KW"/>
</dbReference>
<dbReference type="Gene3D" id="3.30.70.20">
    <property type="match status" value="1"/>
</dbReference>
<dbReference type="EC" id="1.7.99.4" evidence="10"/>
<accession>A0A1S6U6H7</accession>
<protein>
    <submittedName>
        <fullName evidence="10">Menaquinol dehydrogenase NapGH, membrane component NapH</fullName>
        <ecNumber evidence="10">1.7.99.4</ecNumber>
    </submittedName>
</protein>
<gene>
    <name evidence="10" type="primary">napH</name>
    <name evidence="10" type="ORF">CPIN18021_0440</name>
</gene>
<feature type="transmembrane region" description="Helical" evidence="8">
    <location>
        <begin position="151"/>
        <end position="173"/>
    </location>
</feature>
<evidence type="ECO:0000259" key="9">
    <source>
        <dbReference type="PROSITE" id="PS51379"/>
    </source>
</evidence>
<dbReference type="RefSeq" id="WP_078424313.1">
    <property type="nucleotide sequence ID" value="NZ_CP017258.1"/>
</dbReference>
<dbReference type="InterPro" id="IPR017900">
    <property type="entry name" value="4Fe4S_Fe_S_CS"/>
</dbReference>
<reference evidence="11" key="1">
    <citation type="submission" date="2016-09" db="EMBL/GenBank/DDBJ databases">
        <title>Comparative genomics of the Campylobacter concisus group.</title>
        <authorList>
            <person name="Miller W.G."/>
            <person name="Yee E."/>
            <person name="Chapman M.H."/>
            <person name="Huynh S."/>
            <person name="Bono J.L."/>
            <person name="On S.L.W."/>
            <person name="StLeger J."/>
            <person name="Foster G."/>
            <person name="Parker C.T."/>
        </authorList>
    </citation>
    <scope>NUCLEOTIDE SEQUENCE [LARGE SCALE GENOMIC DNA]</scope>
    <source>
        <strain evidence="11">RM18021</strain>
    </source>
</reference>
<dbReference type="Proteomes" id="UP000190868">
    <property type="component" value="Chromosome"/>
</dbReference>
<dbReference type="NCBIfam" id="TIGR02163">
    <property type="entry name" value="napH"/>
    <property type="match status" value="1"/>
</dbReference>
<sequence length="266" mass="30341">MKVLFFRRFIQISLLVLFISSNYYGLSLLKGDFSSSLILNTIPLSDPFAVLQLSLAGFSVGFSAIFGAFIVFMFYALIAPRAFCSWVCPVNLFVDMAFKLREKFGFNKEKKLLNLSKKTRYFLLLFTLIFSFMLSFAAFESVSYIGLLARAIIFLNSSVFGIILCIIVFEMFIMQRGICSHLCPLGAFYAIISRFSFIRIAHDLDHCTKCNKCKIVCPEVQVLDMIGRRSDFVKNTECISCGRCIDVCDDNALKFSIRNLRRKNEN</sequence>
<organism evidence="10 11">
    <name type="scientific">Campylobacter pinnipediorum subsp. caledonicus</name>
    <dbReference type="NCBI Taxonomy" id="1874362"/>
    <lineage>
        <taxon>Bacteria</taxon>
        <taxon>Pseudomonadati</taxon>
        <taxon>Campylobacterota</taxon>
        <taxon>Epsilonproteobacteria</taxon>
        <taxon>Campylobacterales</taxon>
        <taxon>Campylobacteraceae</taxon>
        <taxon>Campylobacter</taxon>
    </lineage>
</organism>
<dbReference type="Pfam" id="PF12801">
    <property type="entry name" value="Fer4_5"/>
    <property type="match status" value="2"/>
</dbReference>
<evidence type="ECO:0000256" key="2">
    <source>
        <dbReference type="ARBA" id="ARBA00022485"/>
    </source>
</evidence>
<evidence type="ECO:0000256" key="7">
    <source>
        <dbReference type="ARBA" id="ARBA00023014"/>
    </source>
</evidence>
<keyword evidence="8" id="KW-1133">Transmembrane helix</keyword>
<keyword evidence="5" id="KW-0249">Electron transport</keyword>
<dbReference type="GO" id="GO:0005886">
    <property type="term" value="C:plasma membrane"/>
    <property type="evidence" value="ECO:0007669"/>
    <property type="project" value="TreeGrafter"/>
</dbReference>
<dbReference type="InterPro" id="IPR051684">
    <property type="entry name" value="Electron_Trans/Redox"/>
</dbReference>
<dbReference type="PANTHER" id="PTHR30176:SF3">
    <property type="entry name" value="FERREDOXIN-TYPE PROTEIN NAPH"/>
    <property type="match status" value="1"/>
</dbReference>
<keyword evidence="3" id="KW-0479">Metal-binding</keyword>
<evidence type="ECO:0000256" key="8">
    <source>
        <dbReference type="SAM" id="Phobius"/>
    </source>
</evidence>
<evidence type="ECO:0000256" key="3">
    <source>
        <dbReference type="ARBA" id="ARBA00022723"/>
    </source>
</evidence>
<keyword evidence="10" id="KW-0560">Oxidoreductase</keyword>
<feature type="transmembrane region" description="Helical" evidence="8">
    <location>
        <begin position="12"/>
        <end position="29"/>
    </location>
</feature>
<evidence type="ECO:0000313" key="11">
    <source>
        <dbReference type="Proteomes" id="UP000190868"/>
    </source>
</evidence>
<dbReference type="EMBL" id="CP017258">
    <property type="protein sequence ID" value="AQW87280.1"/>
    <property type="molecule type" value="Genomic_DNA"/>
</dbReference>
<keyword evidence="1" id="KW-0813">Transport</keyword>
<dbReference type="InterPro" id="IPR011886">
    <property type="entry name" value="NapH_MauN"/>
</dbReference>
<dbReference type="PROSITE" id="PS51379">
    <property type="entry name" value="4FE4S_FER_2"/>
    <property type="match status" value="2"/>
</dbReference>
<keyword evidence="6" id="KW-0408">Iron</keyword>
<evidence type="ECO:0000313" key="10">
    <source>
        <dbReference type="EMBL" id="AQW87280.1"/>
    </source>
</evidence>
<dbReference type="SUPFAM" id="SSF54862">
    <property type="entry name" value="4Fe-4S ferredoxins"/>
    <property type="match status" value="1"/>
</dbReference>
<dbReference type="GO" id="GO:0051539">
    <property type="term" value="F:4 iron, 4 sulfur cluster binding"/>
    <property type="evidence" value="ECO:0007669"/>
    <property type="project" value="UniProtKB-KW"/>
</dbReference>
<keyword evidence="8" id="KW-0472">Membrane</keyword>
<dbReference type="AlphaFoldDB" id="A0A1S6U6H7"/>
<evidence type="ECO:0000256" key="1">
    <source>
        <dbReference type="ARBA" id="ARBA00022448"/>
    </source>
</evidence>
<dbReference type="PANTHER" id="PTHR30176">
    <property type="entry name" value="FERREDOXIN-TYPE PROTEIN NAPH"/>
    <property type="match status" value="1"/>
</dbReference>
<dbReference type="InterPro" id="IPR017896">
    <property type="entry name" value="4Fe4S_Fe-S-bd"/>
</dbReference>
<dbReference type="GO" id="GO:0016491">
    <property type="term" value="F:oxidoreductase activity"/>
    <property type="evidence" value="ECO:0007669"/>
    <property type="project" value="UniProtKB-KW"/>
</dbReference>
<dbReference type="Pfam" id="PF13237">
    <property type="entry name" value="Fer4_10"/>
    <property type="match status" value="1"/>
</dbReference>
<feature type="transmembrane region" description="Helical" evidence="8">
    <location>
        <begin position="49"/>
        <end position="77"/>
    </location>
</feature>
<feature type="transmembrane region" description="Helical" evidence="8">
    <location>
        <begin position="121"/>
        <end position="139"/>
    </location>
</feature>
<keyword evidence="8" id="KW-0812">Transmembrane</keyword>
<evidence type="ECO:0000256" key="5">
    <source>
        <dbReference type="ARBA" id="ARBA00022982"/>
    </source>
</evidence>
<evidence type="ECO:0000256" key="4">
    <source>
        <dbReference type="ARBA" id="ARBA00022737"/>
    </source>
</evidence>
<keyword evidence="7" id="KW-0411">Iron-sulfur</keyword>
<dbReference type="PROSITE" id="PS00198">
    <property type="entry name" value="4FE4S_FER_1"/>
    <property type="match status" value="1"/>
</dbReference>
<dbReference type="NCBIfam" id="NF007013">
    <property type="entry name" value="PRK09477.1"/>
    <property type="match status" value="1"/>
</dbReference>
<keyword evidence="4" id="KW-0677">Repeat</keyword>